<keyword evidence="1" id="KW-0812">Transmembrane</keyword>
<dbReference type="PANTHER" id="PTHR35335">
    <property type="entry name" value="UPF0716 PROTEIN FXSA"/>
    <property type="match status" value="1"/>
</dbReference>
<reference evidence="2 3" key="1">
    <citation type="submission" date="2017-11" db="EMBL/GenBank/DDBJ databases">
        <title>Comparitive Functional Genomics of Dry Heat Resistant strains isolated from the Viking Spacecraft.</title>
        <authorList>
            <person name="Seuylemezian A."/>
            <person name="Cooper K."/>
            <person name="Vaishampayan P."/>
        </authorList>
    </citation>
    <scope>NUCLEOTIDE SEQUENCE [LARGE SCALE GENOMIC DNA]</scope>
    <source>
        <strain evidence="2 3">V1-29</strain>
    </source>
</reference>
<gene>
    <name evidence="2" type="ORF">CUU66_03795</name>
</gene>
<dbReference type="RefSeq" id="WP_101640349.1">
    <property type="nucleotide sequence ID" value="NZ_PGUY01000011.1"/>
</dbReference>
<evidence type="ECO:0000313" key="2">
    <source>
        <dbReference type="EMBL" id="PLT31178.1"/>
    </source>
</evidence>
<protein>
    <submittedName>
        <fullName evidence="2">Membrane protein FxsA</fullName>
    </submittedName>
</protein>
<keyword evidence="3" id="KW-1185">Reference proteome</keyword>
<keyword evidence="1" id="KW-1133">Transmembrane helix</keyword>
<dbReference type="GO" id="GO:0016020">
    <property type="term" value="C:membrane"/>
    <property type="evidence" value="ECO:0007669"/>
    <property type="project" value="InterPro"/>
</dbReference>
<dbReference type="OrthoDB" id="9792788at2"/>
<dbReference type="AlphaFoldDB" id="A0A2N5M9Z0"/>
<dbReference type="NCBIfam" id="NF008528">
    <property type="entry name" value="PRK11463.1-2"/>
    <property type="match status" value="1"/>
</dbReference>
<feature type="transmembrane region" description="Helical" evidence="1">
    <location>
        <begin position="28"/>
        <end position="46"/>
    </location>
</feature>
<comment type="caution">
    <text evidence="2">The sequence shown here is derived from an EMBL/GenBank/DDBJ whole genome shotgun (WGS) entry which is preliminary data.</text>
</comment>
<dbReference type="Pfam" id="PF04186">
    <property type="entry name" value="FxsA"/>
    <property type="match status" value="1"/>
</dbReference>
<evidence type="ECO:0000313" key="3">
    <source>
        <dbReference type="Proteomes" id="UP000234748"/>
    </source>
</evidence>
<name>A0A2N5M9Z0_9BACI</name>
<dbReference type="Proteomes" id="UP000234748">
    <property type="component" value="Unassembled WGS sequence"/>
</dbReference>
<keyword evidence="1" id="KW-0472">Membrane</keyword>
<dbReference type="EMBL" id="PGUY01000011">
    <property type="protein sequence ID" value="PLT31178.1"/>
    <property type="molecule type" value="Genomic_DNA"/>
</dbReference>
<evidence type="ECO:0000256" key="1">
    <source>
        <dbReference type="SAM" id="Phobius"/>
    </source>
</evidence>
<feature type="transmembrane region" description="Helical" evidence="1">
    <location>
        <begin position="75"/>
        <end position="100"/>
    </location>
</feature>
<accession>A0A2N5M9Z0</accession>
<proteinExistence type="predicted"/>
<organism evidence="2 3">
    <name type="scientific">Peribacillus deserti</name>
    <dbReference type="NCBI Taxonomy" id="673318"/>
    <lineage>
        <taxon>Bacteria</taxon>
        <taxon>Bacillati</taxon>
        <taxon>Bacillota</taxon>
        <taxon>Bacilli</taxon>
        <taxon>Bacillales</taxon>
        <taxon>Bacillaceae</taxon>
        <taxon>Peribacillus</taxon>
    </lineage>
</organism>
<sequence>MKILLGIFIVVPALEIGAFLLASKAAGVIPTILLIIITGIAGSYLAKKQGLETIRRVQQELSYGRIPGESIIDGACILIGGCLLVSPGFITDILGLFLLLPPLRSLIKPIIKKSLRNAINKGRINIIR</sequence>
<dbReference type="InterPro" id="IPR007313">
    <property type="entry name" value="FxsA"/>
</dbReference>
<dbReference type="PANTHER" id="PTHR35335:SF1">
    <property type="entry name" value="UPF0716 PROTEIN FXSA"/>
    <property type="match status" value="1"/>
</dbReference>